<proteinExistence type="predicted"/>
<dbReference type="InterPro" id="IPR015854">
    <property type="entry name" value="ABC_transpr_LolD-like"/>
</dbReference>
<protein>
    <submittedName>
        <fullName evidence="4">ATP-binding cassette domain-containing protein</fullName>
    </submittedName>
</protein>
<dbReference type="Proteomes" id="UP001065174">
    <property type="component" value="Chromosome"/>
</dbReference>
<reference evidence="4" key="1">
    <citation type="submission" date="2022-09" db="EMBL/GenBank/DDBJ databases">
        <title>Comparative genomics and taxonomic characterization of three novel marine species of genus Reichenbachiella exhibiting antioxidant and polysaccharide degradation activities.</title>
        <authorList>
            <person name="Muhammad N."/>
            <person name="Lee Y.-J."/>
            <person name="Ko J."/>
            <person name="Kim S.-G."/>
        </authorList>
    </citation>
    <scope>NUCLEOTIDE SEQUENCE</scope>
    <source>
        <strain evidence="4">BKB1-1</strain>
    </source>
</reference>
<sequence>MFKTQSLFFTYNNSVDFSFPDIELDAGENLLILGESGIGKTTLLHLIAGLLRPVSGSVELLGTSIHQLSSTQLDSFRGQHIGLVFQRPHFIHSLSLYENLALVQYLAGENPNQNRINNVLASLGIRRKQGEKPHRLSQGEQQRAAIALAMVNNPQLILADKPTSSLDDRNCMKVAILLKEQALETGARLIIITHDQRLKNHFSHTMQL</sequence>
<dbReference type="PROSITE" id="PS00211">
    <property type="entry name" value="ABC_TRANSPORTER_1"/>
    <property type="match status" value="1"/>
</dbReference>
<dbReference type="RefSeq" id="WP_262308227.1">
    <property type="nucleotide sequence ID" value="NZ_CP106679.1"/>
</dbReference>
<evidence type="ECO:0000259" key="3">
    <source>
        <dbReference type="PROSITE" id="PS50893"/>
    </source>
</evidence>
<dbReference type="InterPro" id="IPR003439">
    <property type="entry name" value="ABC_transporter-like_ATP-bd"/>
</dbReference>
<dbReference type="SMART" id="SM00382">
    <property type="entry name" value="AAA"/>
    <property type="match status" value="1"/>
</dbReference>
<evidence type="ECO:0000256" key="1">
    <source>
        <dbReference type="ARBA" id="ARBA00022741"/>
    </source>
</evidence>
<dbReference type="GO" id="GO:0005524">
    <property type="term" value="F:ATP binding"/>
    <property type="evidence" value="ECO:0007669"/>
    <property type="project" value="UniProtKB-KW"/>
</dbReference>
<dbReference type="PROSITE" id="PS50893">
    <property type="entry name" value="ABC_TRANSPORTER_2"/>
    <property type="match status" value="1"/>
</dbReference>
<accession>A0ABY6CJT1</accession>
<evidence type="ECO:0000256" key="2">
    <source>
        <dbReference type="ARBA" id="ARBA00022840"/>
    </source>
</evidence>
<evidence type="ECO:0000313" key="5">
    <source>
        <dbReference type="Proteomes" id="UP001065174"/>
    </source>
</evidence>
<feature type="domain" description="ABC transporter" evidence="3">
    <location>
        <begin position="2"/>
        <end position="208"/>
    </location>
</feature>
<name>A0ABY6CJT1_9BACT</name>
<dbReference type="InterPro" id="IPR017871">
    <property type="entry name" value="ABC_transporter-like_CS"/>
</dbReference>
<organism evidence="4 5">
    <name type="scientific">Reichenbachiella agarivorans</name>
    <dbReference type="NCBI Taxonomy" id="2979464"/>
    <lineage>
        <taxon>Bacteria</taxon>
        <taxon>Pseudomonadati</taxon>
        <taxon>Bacteroidota</taxon>
        <taxon>Cytophagia</taxon>
        <taxon>Cytophagales</taxon>
        <taxon>Reichenbachiellaceae</taxon>
        <taxon>Reichenbachiella</taxon>
    </lineage>
</organism>
<gene>
    <name evidence="4" type="ORF">N6H18_10495</name>
</gene>
<keyword evidence="5" id="KW-1185">Reference proteome</keyword>
<dbReference type="InterPro" id="IPR003593">
    <property type="entry name" value="AAA+_ATPase"/>
</dbReference>
<keyword evidence="2 4" id="KW-0067">ATP-binding</keyword>
<dbReference type="InterPro" id="IPR027417">
    <property type="entry name" value="P-loop_NTPase"/>
</dbReference>
<keyword evidence="1" id="KW-0547">Nucleotide-binding</keyword>
<dbReference type="Pfam" id="PF00005">
    <property type="entry name" value="ABC_tran"/>
    <property type="match status" value="1"/>
</dbReference>
<dbReference type="SUPFAM" id="SSF52540">
    <property type="entry name" value="P-loop containing nucleoside triphosphate hydrolases"/>
    <property type="match status" value="1"/>
</dbReference>
<evidence type="ECO:0000313" key="4">
    <source>
        <dbReference type="EMBL" id="UXP30781.1"/>
    </source>
</evidence>
<dbReference type="EMBL" id="CP106679">
    <property type="protein sequence ID" value="UXP30781.1"/>
    <property type="molecule type" value="Genomic_DNA"/>
</dbReference>
<dbReference type="Gene3D" id="3.40.50.300">
    <property type="entry name" value="P-loop containing nucleotide triphosphate hydrolases"/>
    <property type="match status" value="1"/>
</dbReference>
<dbReference type="PANTHER" id="PTHR24220">
    <property type="entry name" value="IMPORT ATP-BINDING PROTEIN"/>
    <property type="match status" value="1"/>
</dbReference>